<dbReference type="GO" id="GO:0003677">
    <property type="term" value="F:DNA binding"/>
    <property type="evidence" value="ECO:0007669"/>
    <property type="project" value="UniProtKB-KW"/>
</dbReference>
<dbReference type="KEGG" id="qsa:O6P43_029372"/>
<dbReference type="SUPFAM" id="SSF47459">
    <property type="entry name" value="HLH, helix-loop-helix DNA-binding domain"/>
    <property type="match status" value="1"/>
</dbReference>
<dbReference type="PANTHER" id="PTHR45914">
    <property type="entry name" value="TRANSCRIPTION FACTOR HEC3-RELATED"/>
    <property type="match status" value="1"/>
</dbReference>
<dbReference type="InterPro" id="IPR045843">
    <property type="entry name" value="IND-like"/>
</dbReference>
<keyword evidence="3" id="KW-0238">DNA-binding</keyword>
<dbReference type="SMART" id="SM00353">
    <property type="entry name" value="HLH"/>
    <property type="match status" value="1"/>
</dbReference>
<dbReference type="AlphaFoldDB" id="A0AAD7PB42"/>
<evidence type="ECO:0000256" key="4">
    <source>
        <dbReference type="ARBA" id="ARBA00023163"/>
    </source>
</evidence>
<dbReference type="GO" id="GO:0003700">
    <property type="term" value="F:DNA-binding transcription factor activity"/>
    <property type="evidence" value="ECO:0007669"/>
    <property type="project" value="InterPro"/>
</dbReference>
<evidence type="ECO:0000313" key="7">
    <source>
        <dbReference type="EMBL" id="KAJ7948971.1"/>
    </source>
</evidence>
<dbReference type="PROSITE" id="PS50888">
    <property type="entry name" value="BHLH"/>
    <property type="match status" value="1"/>
</dbReference>
<reference evidence="7" key="1">
    <citation type="journal article" date="2023" name="Science">
        <title>Elucidation of the pathway for biosynthesis of saponin adjuvants from the soapbark tree.</title>
        <authorList>
            <person name="Reed J."/>
            <person name="Orme A."/>
            <person name="El-Demerdash A."/>
            <person name="Owen C."/>
            <person name="Martin L.B.B."/>
            <person name="Misra R.C."/>
            <person name="Kikuchi S."/>
            <person name="Rejzek M."/>
            <person name="Martin A.C."/>
            <person name="Harkess A."/>
            <person name="Leebens-Mack J."/>
            <person name="Louveau T."/>
            <person name="Stephenson M.J."/>
            <person name="Osbourn A."/>
        </authorList>
    </citation>
    <scope>NUCLEOTIDE SEQUENCE</scope>
    <source>
        <strain evidence="7">S10</strain>
    </source>
</reference>
<dbReference type="EMBL" id="JARAOO010000012">
    <property type="protein sequence ID" value="KAJ7948971.1"/>
    <property type="molecule type" value="Genomic_DNA"/>
</dbReference>
<evidence type="ECO:0000256" key="5">
    <source>
        <dbReference type="ARBA" id="ARBA00023242"/>
    </source>
</evidence>
<comment type="subcellular location">
    <subcellularLocation>
        <location evidence="1">Nucleus</location>
    </subcellularLocation>
</comment>
<dbReference type="InterPro" id="IPR011598">
    <property type="entry name" value="bHLH_dom"/>
</dbReference>
<dbReference type="GO" id="GO:0005634">
    <property type="term" value="C:nucleus"/>
    <property type="evidence" value="ECO:0007669"/>
    <property type="project" value="UniProtKB-SubCell"/>
</dbReference>
<gene>
    <name evidence="7" type="ORF">O6P43_029372</name>
</gene>
<evidence type="ECO:0000259" key="6">
    <source>
        <dbReference type="PROSITE" id="PS50888"/>
    </source>
</evidence>
<keyword evidence="4" id="KW-0804">Transcription</keyword>
<dbReference type="Pfam" id="PF00010">
    <property type="entry name" value="HLH"/>
    <property type="match status" value="1"/>
</dbReference>
<proteinExistence type="predicted"/>
<evidence type="ECO:0000256" key="3">
    <source>
        <dbReference type="ARBA" id="ARBA00023125"/>
    </source>
</evidence>
<name>A0AAD7PB42_QUISA</name>
<sequence>MAISSYFNLDTLFQEKQEAELPNHEQLLLNYSDDFGLIPSPNTTAFFDSSFYFDDPTNITHNDIFLYPEIYPSLLPFPSSSQLFDQNPFFPTQFNNIINYDPLITLDPYPKRQKCLQDNQQQYLSTLPEFKVPDNAVLEVDNVKKSNHHENLKSVSAQSVAARERRRKITEKTQELGRLVPGGTKMNTAEMLHAASKYLKFLQAQLGILQLMETVLDEKENKVSTPPKDLQVLLASPSVEEKLYLEEKCLIPKEFVALLANHHDIQSRHSIRDDLNHLIKSDG</sequence>
<organism evidence="7 8">
    <name type="scientific">Quillaja saponaria</name>
    <name type="common">Soap bark tree</name>
    <dbReference type="NCBI Taxonomy" id="32244"/>
    <lineage>
        <taxon>Eukaryota</taxon>
        <taxon>Viridiplantae</taxon>
        <taxon>Streptophyta</taxon>
        <taxon>Embryophyta</taxon>
        <taxon>Tracheophyta</taxon>
        <taxon>Spermatophyta</taxon>
        <taxon>Magnoliopsida</taxon>
        <taxon>eudicotyledons</taxon>
        <taxon>Gunneridae</taxon>
        <taxon>Pentapetalae</taxon>
        <taxon>rosids</taxon>
        <taxon>fabids</taxon>
        <taxon>Fabales</taxon>
        <taxon>Quillajaceae</taxon>
        <taxon>Quillaja</taxon>
    </lineage>
</organism>
<dbReference type="Gene3D" id="4.10.280.10">
    <property type="entry name" value="Helix-loop-helix DNA-binding domain"/>
    <property type="match status" value="1"/>
</dbReference>
<keyword evidence="8" id="KW-1185">Reference proteome</keyword>
<dbReference type="InterPro" id="IPR036638">
    <property type="entry name" value="HLH_DNA-bd_sf"/>
</dbReference>
<evidence type="ECO:0000313" key="8">
    <source>
        <dbReference type="Proteomes" id="UP001163823"/>
    </source>
</evidence>
<keyword evidence="2" id="KW-0805">Transcription regulation</keyword>
<evidence type="ECO:0000256" key="1">
    <source>
        <dbReference type="ARBA" id="ARBA00004123"/>
    </source>
</evidence>
<keyword evidence="5" id="KW-0539">Nucleus</keyword>
<dbReference type="GO" id="GO:0046983">
    <property type="term" value="F:protein dimerization activity"/>
    <property type="evidence" value="ECO:0007669"/>
    <property type="project" value="InterPro"/>
</dbReference>
<dbReference type="PANTHER" id="PTHR45914:SF24">
    <property type="entry name" value="BHLH DOMAIN-CONTAINING PROTEIN"/>
    <property type="match status" value="1"/>
</dbReference>
<feature type="domain" description="BHLH" evidence="6">
    <location>
        <begin position="153"/>
        <end position="202"/>
    </location>
</feature>
<evidence type="ECO:0000256" key="2">
    <source>
        <dbReference type="ARBA" id="ARBA00023015"/>
    </source>
</evidence>
<protein>
    <submittedName>
        <fullName evidence="7">Transcription factor</fullName>
    </submittedName>
</protein>
<accession>A0AAD7PB42</accession>
<comment type="caution">
    <text evidence="7">The sequence shown here is derived from an EMBL/GenBank/DDBJ whole genome shotgun (WGS) entry which is preliminary data.</text>
</comment>
<dbReference type="Proteomes" id="UP001163823">
    <property type="component" value="Chromosome 12"/>
</dbReference>